<reference evidence="2 3" key="1">
    <citation type="submission" date="2021-12" db="EMBL/GenBank/DDBJ databases">
        <title>High titer production of polyol ester of fatty acids by Rhodotorula paludigena BS15 towards product separation-free biomass refinery.</title>
        <authorList>
            <person name="Mano J."/>
            <person name="Ono H."/>
            <person name="Tanaka T."/>
            <person name="Naito K."/>
            <person name="Sushida H."/>
            <person name="Ike M."/>
            <person name="Tokuyasu K."/>
            <person name="Kitaoka M."/>
        </authorList>
    </citation>
    <scope>NUCLEOTIDE SEQUENCE [LARGE SCALE GENOMIC DNA]</scope>
    <source>
        <strain evidence="2 3">BS15</strain>
    </source>
</reference>
<dbReference type="InterPro" id="IPR008551">
    <property type="entry name" value="TANGO2"/>
</dbReference>
<organism evidence="2 3">
    <name type="scientific">Rhodotorula paludigena</name>
    <dbReference type="NCBI Taxonomy" id="86838"/>
    <lineage>
        <taxon>Eukaryota</taxon>
        <taxon>Fungi</taxon>
        <taxon>Dikarya</taxon>
        <taxon>Basidiomycota</taxon>
        <taxon>Pucciniomycotina</taxon>
        <taxon>Microbotryomycetes</taxon>
        <taxon>Sporidiobolales</taxon>
        <taxon>Sporidiobolaceae</taxon>
        <taxon>Rhodotorula</taxon>
    </lineage>
</organism>
<feature type="compositionally biased region" description="Low complexity" evidence="1">
    <location>
        <begin position="292"/>
        <end position="308"/>
    </location>
</feature>
<dbReference type="PANTHER" id="PTHR17985:SF8">
    <property type="entry name" value="TRANSPORT AND GOLGI ORGANIZATION PROTEIN 2 HOMOLOG"/>
    <property type="match status" value="1"/>
</dbReference>
<dbReference type="GO" id="GO:0007030">
    <property type="term" value="P:Golgi organization"/>
    <property type="evidence" value="ECO:0007669"/>
    <property type="project" value="TreeGrafter"/>
</dbReference>
<keyword evidence="3" id="KW-1185">Reference proteome</keyword>
<gene>
    <name evidence="2" type="ORF">Rhopal_007596-T1</name>
</gene>
<dbReference type="EMBL" id="BQKY01000017">
    <property type="protein sequence ID" value="GJN94513.1"/>
    <property type="molecule type" value="Genomic_DNA"/>
</dbReference>
<accession>A0AAV5GW53</accession>
<dbReference type="Pfam" id="PF05742">
    <property type="entry name" value="TANGO2"/>
    <property type="match status" value="1"/>
</dbReference>
<dbReference type="GO" id="GO:0005794">
    <property type="term" value="C:Golgi apparatus"/>
    <property type="evidence" value="ECO:0007669"/>
    <property type="project" value="TreeGrafter"/>
</dbReference>
<evidence type="ECO:0008006" key="4">
    <source>
        <dbReference type="Google" id="ProtNLM"/>
    </source>
</evidence>
<dbReference type="Proteomes" id="UP001342314">
    <property type="component" value="Unassembled WGS sequence"/>
</dbReference>
<feature type="compositionally biased region" description="Pro residues" evidence="1">
    <location>
        <begin position="279"/>
        <end position="291"/>
    </location>
</feature>
<evidence type="ECO:0000313" key="2">
    <source>
        <dbReference type="EMBL" id="GJN94513.1"/>
    </source>
</evidence>
<dbReference type="GO" id="GO:0009306">
    <property type="term" value="P:protein secretion"/>
    <property type="evidence" value="ECO:0007669"/>
    <property type="project" value="TreeGrafter"/>
</dbReference>
<evidence type="ECO:0000256" key="1">
    <source>
        <dbReference type="SAM" id="MobiDB-lite"/>
    </source>
</evidence>
<name>A0AAV5GW53_9BASI</name>
<feature type="region of interest" description="Disordered" evidence="1">
    <location>
        <begin position="279"/>
        <end position="327"/>
    </location>
</feature>
<comment type="caution">
    <text evidence="2">The sequence shown here is derived from an EMBL/GenBank/DDBJ whole genome shotgun (WGS) entry which is preliminary data.</text>
</comment>
<evidence type="ECO:0000313" key="3">
    <source>
        <dbReference type="Proteomes" id="UP001342314"/>
    </source>
</evidence>
<protein>
    <recommendedName>
        <fullName evidence="4">NRDE protein-domain-containing protein</fullName>
    </recommendedName>
</protein>
<dbReference type="PANTHER" id="PTHR17985">
    <property type="entry name" value="SER/THR-RICH PROTEIN T10 IN DGCR REGION"/>
    <property type="match status" value="1"/>
</dbReference>
<dbReference type="AlphaFoldDB" id="A0AAV5GW53"/>
<sequence>MCIVFATSTDTYSLIVASNRDEFLARPTTSAAWHGWDPRALSAEPSERSRVLSGLDLTAGGTWFGISLSPGTASTNEQRRTLHFATLTNFTETIPPAPRPSRGNLARDFLDLAANASVTGKHEDALQGYLDKVEATKHDYAGFNLLIGEITFPSTSASSASSAAQPRTRLGYISNREHGDKRARVLNDLGTSGKVRGLSNATLEVEEGEEEWPKVKSGAAAVEDAVRQAEEASNGAEEQLVEGLYEALSTSHPSPITHRMHLRHTVLVRPLSFDPSAPLPPLPPPFPPAPSPVSSSSTSAASSDPSVLPESVTAGPRESADPQSGTHWYGTRVQTLLLVERATGRVVLRERDAYVLDSEKGTPRWSGEERCFEVRL</sequence>
<proteinExistence type="predicted"/>